<dbReference type="RefSeq" id="WP_322877244.1">
    <property type="nucleotide sequence ID" value="NZ_JAVMIP010000002.1"/>
</dbReference>
<sequence length="156" mass="17750">MNTAHPDIIVVSPDGEYLIVVKVKLTNGNHLQDVDALEQLKSVMASFGCSNGLLVTGNFIFILRDSFEKSHGESIYLVGKAKLPEFLLPSVGEQWQQERAMEFELRVQQWLEHLKQPSSLQMLPKDLRTLLEGHIINRLRFGDIRAARLREVRVVS</sequence>
<gene>
    <name evidence="1" type="ORF">RIF25_03930</name>
</gene>
<protein>
    <submittedName>
        <fullName evidence="1">Uncharacterized protein</fullName>
    </submittedName>
</protein>
<name>A0AAE4FRJ2_9CYAN</name>
<evidence type="ECO:0000313" key="1">
    <source>
        <dbReference type="EMBL" id="MDS3859952.1"/>
    </source>
</evidence>
<keyword evidence="2" id="KW-1185">Reference proteome</keyword>
<accession>A0AAE4FRJ2</accession>
<dbReference type="AlphaFoldDB" id="A0AAE4FRJ2"/>
<proteinExistence type="predicted"/>
<dbReference type="Proteomes" id="UP001268256">
    <property type="component" value="Unassembled WGS sequence"/>
</dbReference>
<evidence type="ECO:0000313" key="2">
    <source>
        <dbReference type="Proteomes" id="UP001268256"/>
    </source>
</evidence>
<dbReference type="EMBL" id="JAVMIP010000002">
    <property type="protein sequence ID" value="MDS3859952.1"/>
    <property type="molecule type" value="Genomic_DNA"/>
</dbReference>
<comment type="caution">
    <text evidence="1">The sequence shown here is derived from an EMBL/GenBank/DDBJ whole genome shotgun (WGS) entry which is preliminary data.</text>
</comment>
<organism evidence="1 2">
    <name type="scientific">Pseudocalidococcus azoricus BACA0444</name>
    <dbReference type="NCBI Taxonomy" id="2918990"/>
    <lineage>
        <taxon>Bacteria</taxon>
        <taxon>Bacillati</taxon>
        <taxon>Cyanobacteriota</taxon>
        <taxon>Cyanophyceae</taxon>
        <taxon>Acaryochloridales</taxon>
        <taxon>Thermosynechococcaceae</taxon>
        <taxon>Pseudocalidococcus</taxon>
        <taxon>Pseudocalidococcus azoricus</taxon>
    </lineage>
</organism>
<reference evidence="2" key="1">
    <citation type="submission" date="2023-07" db="EMBL/GenBank/DDBJ databases">
        <authorList>
            <person name="Luz R."/>
            <person name="Cordeiro R."/>
            <person name="Fonseca A."/>
            <person name="Goncalves V."/>
        </authorList>
    </citation>
    <scope>NUCLEOTIDE SEQUENCE [LARGE SCALE GENOMIC DNA]</scope>
    <source>
        <strain evidence="2">BACA0444</strain>
    </source>
</reference>